<proteinExistence type="predicted"/>
<name>A0A1G7C380_9FLAO</name>
<dbReference type="Gene3D" id="3.40.50.2300">
    <property type="match status" value="1"/>
</dbReference>
<accession>A0A1G7C380</accession>
<evidence type="ECO:0000256" key="2">
    <source>
        <dbReference type="PROSITE-ProRule" id="PRU00169"/>
    </source>
</evidence>
<dbReference type="PANTHER" id="PTHR44591">
    <property type="entry name" value="STRESS RESPONSE REGULATOR PROTEIN 1"/>
    <property type="match status" value="1"/>
</dbReference>
<gene>
    <name evidence="4" type="ORF">SAMN05421636_104401</name>
</gene>
<dbReference type="EMBL" id="FNAO01000004">
    <property type="protein sequence ID" value="SDE33812.1"/>
    <property type="molecule type" value="Genomic_DNA"/>
</dbReference>
<evidence type="ECO:0000313" key="4">
    <source>
        <dbReference type="EMBL" id="SDE33812.1"/>
    </source>
</evidence>
<reference evidence="4 5" key="1">
    <citation type="submission" date="2016-10" db="EMBL/GenBank/DDBJ databases">
        <authorList>
            <person name="de Groot N.N."/>
        </authorList>
    </citation>
    <scope>NUCLEOTIDE SEQUENCE [LARGE SCALE GENOMIC DNA]</scope>
    <source>
        <strain evidence="4 5">DSM 23421</strain>
    </source>
</reference>
<dbReference type="AlphaFoldDB" id="A0A1G7C380"/>
<feature type="domain" description="Response regulatory" evidence="3">
    <location>
        <begin position="4"/>
        <end position="130"/>
    </location>
</feature>
<dbReference type="SMART" id="SM00448">
    <property type="entry name" value="REC"/>
    <property type="match status" value="1"/>
</dbReference>
<evidence type="ECO:0000259" key="3">
    <source>
        <dbReference type="PROSITE" id="PS50110"/>
    </source>
</evidence>
<dbReference type="Pfam" id="PF00072">
    <property type="entry name" value="Response_reg"/>
    <property type="match status" value="1"/>
</dbReference>
<dbReference type="PANTHER" id="PTHR44591:SF3">
    <property type="entry name" value="RESPONSE REGULATORY DOMAIN-CONTAINING PROTEIN"/>
    <property type="match status" value="1"/>
</dbReference>
<feature type="modified residue" description="4-aspartylphosphate" evidence="2">
    <location>
        <position position="61"/>
    </location>
</feature>
<protein>
    <submittedName>
        <fullName evidence="4">Response regulator receiver domain-containing protein</fullName>
    </submittedName>
</protein>
<dbReference type="InterPro" id="IPR011006">
    <property type="entry name" value="CheY-like_superfamily"/>
</dbReference>
<dbReference type="SUPFAM" id="SSF52172">
    <property type="entry name" value="CheY-like"/>
    <property type="match status" value="1"/>
</dbReference>
<sequence length="131" mass="14894">MSKNILIIDDDIVSQFALRYTIQQANSDCEVLTCDGAQEGLGILSNLLKAGKNLPDCIFLDLDMPDLDGWDFLDRYRTIGDMANRTKVFILSTFTSSVDRDRAKNHSMVEGFYDKPLSRNSVHQILKFRLD</sequence>
<keyword evidence="1 2" id="KW-0597">Phosphoprotein</keyword>
<dbReference type="Proteomes" id="UP000199109">
    <property type="component" value="Unassembled WGS sequence"/>
</dbReference>
<organism evidence="4 5">
    <name type="scientific">Pricia antarctica</name>
    <dbReference type="NCBI Taxonomy" id="641691"/>
    <lineage>
        <taxon>Bacteria</taxon>
        <taxon>Pseudomonadati</taxon>
        <taxon>Bacteroidota</taxon>
        <taxon>Flavobacteriia</taxon>
        <taxon>Flavobacteriales</taxon>
        <taxon>Flavobacteriaceae</taxon>
        <taxon>Pricia</taxon>
    </lineage>
</organism>
<dbReference type="RefSeq" id="WP_175455294.1">
    <property type="nucleotide sequence ID" value="NZ_FNAO01000004.1"/>
</dbReference>
<evidence type="ECO:0000313" key="5">
    <source>
        <dbReference type="Proteomes" id="UP000199109"/>
    </source>
</evidence>
<dbReference type="InterPro" id="IPR050595">
    <property type="entry name" value="Bact_response_regulator"/>
</dbReference>
<dbReference type="GO" id="GO:0000160">
    <property type="term" value="P:phosphorelay signal transduction system"/>
    <property type="evidence" value="ECO:0007669"/>
    <property type="project" value="InterPro"/>
</dbReference>
<keyword evidence="5" id="KW-1185">Reference proteome</keyword>
<dbReference type="InterPro" id="IPR001789">
    <property type="entry name" value="Sig_transdc_resp-reg_receiver"/>
</dbReference>
<evidence type="ECO:0000256" key="1">
    <source>
        <dbReference type="ARBA" id="ARBA00022553"/>
    </source>
</evidence>
<dbReference type="STRING" id="641691.SAMN05421636_104401"/>
<dbReference type="PROSITE" id="PS50110">
    <property type="entry name" value="RESPONSE_REGULATORY"/>
    <property type="match status" value="1"/>
</dbReference>